<dbReference type="PROSITE" id="PS01187">
    <property type="entry name" value="EGF_CA"/>
    <property type="match status" value="2"/>
</dbReference>
<evidence type="ECO:0000256" key="6">
    <source>
        <dbReference type="ARBA" id="ARBA00022737"/>
    </source>
</evidence>
<evidence type="ECO:0000256" key="13">
    <source>
        <dbReference type="PROSITE-ProRule" id="PRU00461"/>
    </source>
</evidence>
<dbReference type="Gene3D" id="2.120.10.30">
    <property type="entry name" value="TolB, C-terminal domain"/>
    <property type="match status" value="1"/>
</dbReference>
<evidence type="ECO:0000256" key="10">
    <source>
        <dbReference type="ARBA" id="ARBA00023157"/>
    </source>
</evidence>
<dbReference type="Pfam" id="PF07474">
    <property type="entry name" value="G2F"/>
    <property type="match status" value="1"/>
</dbReference>
<evidence type="ECO:0000256" key="4">
    <source>
        <dbReference type="ARBA" id="ARBA00022536"/>
    </source>
</evidence>
<dbReference type="PROSITE" id="PS50026">
    <property type="entry name" value="EGF_3"/>
    <property type="match status" value="7"/>
</dbReference>
<feature type="signal peptide" evidence="14">
    <location>
        <begin position="1"/>
        <end position="26"/>
    </location>
</feature>
<dbReference type="SMART" id="SM00181">
    <property type="entry name" value="EGF"/>
    <property type="match status" value="13"/>
</dbReference>
<dbReference type="Pfam" id="PF06119">
    <property type="entry name" value="NIDO"/>
    <property type="match status" value="1"/>
</dbReference>
<dbReference type="OrthoDB" id="6375837at2759"/>
<accession>A0A9P0H642</accession>
<evidence type="ECO:0000256" key="12">
    <source>
        <dbReference type="PROSITE-ProRule" id="PRU00076"/>
    </source>
</evidence>
<dbReference type="InterPro" id="IPR009030">
    <property type="entry name" value="Growth_fac_rcpt_cys_sf"/>
</dbReference>
<dbReference type="Proteomes" id="UP001152798">
    <property type="component" value="Chromosome 3"/>
</dbReference>
<comment type="subcellular location">
    <subcellularLocation>
        <location evidence="1">Secreted</location>
        <location evidence="1">Extracellular space</location>
        <location evidence="1">Extracellular matrix</location>
        <location evidence="1">Basement membrane</location>
    </subcellularLocation>
</comment>
<feature type="domain" description="EGF-like" evidence="15">
    <location>
        <begin position="576"/>
        <end position="616"/>
    </location>
</feature>
<keyword evidence="10 12" id="KW-1015">Disulfide bond</keyword>
<dbReference type="FunFam" id="2.10.25.10:FF:000038">
    <property type="entry name" value="Fibrillin 2"/>
    <property type="match status" value="2"/>
</dbReference>
<feature type="disulfide bond" evidence="12">
    <location>
        <begin position="1001"/>
        <end position="1018"/>
    </location>
</feature>
<dbReference type="PANTHER" id="PTHR46513">
    <property type="entry name" value="VITELLOGENIN RECEPTOR-LIKE PROTEIN-RELATED-RELATED"/>
    <property type="match status" value="1"/>
</dbReference>
<evidence type="ECO:0000256" key="14">
    <source>
        <dbReference type="SAM" id="SignalP"/>
    </source>
</evidence>
<feature type="domain" description="EGF-like" evidence="15">
    <location>
        <begin position="702"/>
        <end position="740"/>
    </location>
</feature>
<evidence type="ECO:0000256" key="9">
    <source>
        <dbReference type="ARBA" id="ARBA00022889"/>
    </source>
</evidence>
<dbReference type="InterPro" id="IPR049883">
    <property type="entry name" value="NOTCH1_EGF-like"/>
</dbReference>
<gene>
    <name evidence="18" type="ORF">NEZAVI_LOCUS6249</name>
</gene>
<dbReference type="GO" id="GO:0017147">
    <property type="term" value="F:Wnt-protein binding"/>
    <property type="evidence" value="ECO:0007669"/>
    <property type="project" value="TreeGrafter"/>
</dbReference>
<feature type="domain" description="EGF-like" evidence="15">
    <location>
        <begin position="948"/>
        <end position="989"/>
    </location>
</feature>
<keyword evidence="6" id="KW-0677">Repeat</keyword>
<keyword evidence="9" id="KW-0130">Cell adhesion</keyword>
<feature type="repeat" description="LDL-receptor class B" evidence="13">
    <location>
        <begin position="1125"/>
        <end position="1167"/>
    </location>
</feature>
<dbReference type="SUPFAM" id="SSF54511">
    <property type="entry name" value="GFP-like"/>
    <property type="match status" value="1"/>
</dbReference>
<evidence type="ECO:0000256" key="2">
    <source>
        <dbReference type="ARBA" id="ARBA00022525"/>
    </source>
</evidence>
<dbReference type="Pfam" id="PF07645">
    <property type="entry name" value="EGF_CA"/>
    <property type="match status" value="1"/>
</dbReference>
<comment type="caution">
    <text evidence="12">Lacks conserved residue(s) required for the propagation of feature annotation.</text>
</comment>
<dbReference type="GO" id="GO:0060070">
    <property type="term" value="P:canonical Wnt signaling pathway"/>
    <property type="evidence" value="ECO:0007669"/>
    <property type="project" value="TreeGrafter"/>
</dbReference>
<dbReference type="PROSITE" id="PS51220">
    <property type="entry name" value="NIDO"/>
    <property type="match status" value="1"/>
</dbReference>
<evidence type="ECO:0000313" key="19">
    <source>
        <dbReference type="Proteomes" id="UP001152798"/>
    </source>
</evidence>
<feature type="disulfide bond" evidence="12">
    <location>
        <begin position="833"/>
        <end position="850"/>
    </location>
</feature>
<feature type="domain" description="EGF-like" evidence="15">
    <location>
        <begin position="661"/>
        <end position="700"/>
    </location>
</feature>
<dbReference type="SMART" id="SM00179">
    <property type="entry name" value="EGF_CA"/>
    <property type="match status" value="4"/>
</dbReference>
<dbReference type="SMART" id="SM00135">
    <property type="entry name" value="LY"/>
    <property type="match status" value="5"/>
</dbReference>
<keyword evidence="3" id="KW-0272">Extracellular matrix</keyword>
<dbReference type="Pfam" id="PF00058">
    <property type="entry name" value="Ldl_recept_b"/>
    <property type="match status" value="2"/>
</dbReference>
<dbReference type="InterPro" id="IPR018097">
    <property type="entry name" value="EGF_Ca-bd_CS"/>
</dbReference>
<dbReference type="GO" id="GO:0007160">
    <property type="term" value="P:cell-matrix adhesion"/>
    <property type="evidence" value="ECO:0007669"/>
    <property type="project" value="InterPro"/>
</dbReference>
<dbReference type="InterPro" id="IPR050778">
    <property type="entry name" value="Cueball_EGF_LRP_Nidogen"/>
</dbReference>
<dbReference type="GO" id="GO:0042813">
    <property type="term" value="F:Wnt receptor activity"/>
    <property type="evidence" value="ECO:0007669"/>
    <property type="project" value="TreeGrafter"/>
</dbReference>
<dbReference type="InterPro" id="IPR001881">
    <property type="entry name" value="EGF-like_Ca-bd_dom"/>
</dbReference>
<dbReference type="InterPro" id="IPR003886">
    <property type="entry name" value="NIDO_dom"/>
</dbReference>
<dbReference type="SUPFAM" id="SSF57184">
    <property type="entry name" value="Growth factor receptor domain"/>
    <property type="match status" value="2"/>
</dbReference>
<dbReference type="SMART" id="SM00682">
    <property type="entry name" value="G2F"/>
    <property type="match status" value="1"/>
</dbReference>
<keyword evidence="2" id="KW-0964">Secreted</keyword>
<dbReference type="Gene3D" id="2.10.25.10">
    <property type="entry name" value="Laminin"/>
    <property type="match status" value="7"/>
</dbReference>
<dbReference type="InterPro" id="IPR024731">
    <property type="entry name" value="NELL2-like_EGF"/>
</dbReference>
<name>A0A9P0H642_NEZVI</name>
<dbReference type="Pfam" id="PF12947">
    <property type="entry name" value="EGF_3"/>
    <property type="match status" value="2"/>
</dbReference>
<feature type="domain" description="Nidogen G2 beta-barrel" evidence="16">
    <location>
        <begin position="311"/>
        <end position="534"/>
    </location>
</feature>
<keyword evidence="4 12" id="KW-0245">EGF-like domain</keyword>
<evidence type="ECO:0000256" key="7">
    <source>
        <dbReference type="ARBA" id="ARBA00022837"/>
    </source>
</evidence>
<evidence type="ECO:0000256" key="3">
    <source>
        <dbReference type="ARBA" id="ARBA00022530"/>
    </source>
</evidence>
<keyword evidence="11" id="KW-0325">Glycoprotein</keyword>
<proteinExistence type="predicted"/>
<dbReference type="InterPro" id="IPR009017">
    <property type="entry name" value="GFP"/>
</dbReference>
<dbReference type="PROSITE" id="PS01186">
    <property type="entry name" value="EGF_2"/>
    <property type="match status" value="7"/>
</dbReference>
<feature type="chain" id="PRO_5040273677" description="Nidogen" evidence="14">
    <location>
        <begin position="27"/>
        <end position="1303"/>
    </location>
</feature>
<dbReference type="EMBL" id="OV725079">
    <property type="protein sequence ID" value="CAH1396121.1"/>
    <property type="molecule type" value="Genomic_DNA"/>
</dbReference>
<dbReference type="InterPro" id="IPR000033">
    <property type="entry name" value="LDLR_classB_rpt"/>
</dbReference>
<reference evidence="18" key="1">
    <citation type="submission" date="2022-01" db="EMBL/GenBank/DDBJ databases">
        <authorList>
            <person name="King R."/>
        </authorList>
    </citation>
    <scope>NUCLEOTIDE SEQUENCE</scope>
</reference>
<dbReference type="CDD" id="cd00054">
    <property type="entry name" value="EGF_CA"/>
    <property type="match status" value="2"/>
</dbReference>
<dbReference type="InterPro" id="IPR000152">
    <property type="entry name" value="EGF-type_Asp/Asn_hydroxyl_site"/>
</dbReference>
<evidence type="ECO:0000313" key="18">
    <source>
        <dbReference type="EMBL" id="CAH1396121.1"/>
    </source>
</evidence>
<feature type="domain" description="EGF-like" evidence="15">
    <location>
        <begin position="990"/>
        <end position="1032"/>
    </location>
</feature>
<dbReference type="PROSITE" id="PS00010">
    <property type="entry name" value="ASX_HYDROXYL"/>
    <property type="match status" value="2"/>
</dbReference>
<feature type="disulfide bond" evidence="12">
    <location>
        <begin position="876"/>
        <end position="893"/>
    </location>
</feature>
<evidence type="ECO:0000259" key="16">
    <source>
        <dbReference type="PROSITE" id="PS50993"/>
    </source>
</evidence>
<dbReference type="Pfam" id="PF00008">
    <property type="entry name" value="EGF"/>
    <property type="match status" value="1"/>
</dbReference>
<feature type="repeat" description="LDL-receptor class B" evidence="13">
    <location>
        <begin position="1168"/>
        <end position="1213"/>
    </location>
</feature>
<keyword evidence="8" id="KW-0084">Basement membrane</keyword>
<sequence length="1303" mass="144971">MPPSNDAAMGTFRLLWLLPLLAAAEALYPFGPDFDGQLPRGEDSSQEVRLDVPIKFYGQTYQSIYVNDNGLLSFQTDIPKFFNEPFPLEYPVIAPFYSNVDNRGAGTIYFRETREQEVLNIIAKKIADLYPTQYGFRPLAAFIVTWNRVGYYNSKSDKVNTFQAVVSSDGSESFVEFIYPENGITWLRAESIQSSVPDARGQVGVSSPGGKLAVIKGSGTDWLYNLPRWTNALSPGEYMFRVGNIEDTGQPEVPQTTIENEVPDESEPQSCTDGAILCHKYSDCFDEPEGGFCCRCQKGYFGDGRNCLDFETHRMIGKVNISLNGVESKNLNMQAFIVTGDGRTYTAITGVPHEIGYSMQLLVSLGSFVGFLFAKPIGDAPNGYQLTGGVVNHTLDISFGSNHHVNIRQRYTGLDLFEQIKMEAEVTGTIPTVIESARLAVLDFQEHYTRISPGFFRSQSRQTIEDTENYKESFDVFVDQTIEFKEYCPSAYKKLSSVRLKSSRHYLRYEPKDMILRLASTNKVSQNAEGQDPCIEGHVTCVANSSCLVEDDTFRCVCNPGFQTLPDQSSEFGCVDINECEDGSANCHSKALCVNEVGTYSCQCFPEYTGNGRQCEAIEPPKTPTLSNGFCRDYEHSYSCSCNNGFEKIPDGSEIGFTCEDIDECSITEPCDPSAECVNSIGSFTCYCPDGYVGDGYSCVKDEGDCENFECPTSSVCRETSNGPECVCETGYSGTPPNCSPIGVCEVDSDCKENFICQWNSTVQFSTCTCKEGYIQEQSSCLPPANENALVRTCMNGECWCPPGYIDNGQLCVPQTPSHSNHRHSSCKELNNCDKNARCIYVADKRDYECKCNAGYEGDGISCSEFEMSCHESPICDINAECRFESTSERYICICKEGYQGDGTTCYSMEEFSEPQCPQCHQYATCDSGTCTCIEGYMGDGIEICEKEIQGCDTLGNCSPQADCIYDPAEEGHRCRCHAGYEGDGYTCNEIITCHEHPDICSKDATCILAHETYTYNCQCNEGFFGNGSYCKAINKQEEEFLLLNKGRSTIRLPFQPFGRNMGIPIQMSGNQAIGIAIDCLEGRVYSSILNQKIKSFKYDGSDSKDFVISGVKSTEGLAIDWINRVLYWTESNPPTINSASLDDKQINNVITSGLDNPRGIAVHPQWRKIFWSDWYRRNPRIEMADLDGGNREVLVQSPHVKTPNSLAIDWDSNEICWADADLKRIECFDFLQRIERTVVQNCLYPFGLAITSDTYYWTDWSTRKVESSKKGSGTLTRSIPLPIGGDDKLYGLAAVTSTCPRI</sequence>
<dbReference type="GO" id="GO:0005509">
    <property type="term" value="F:calcium ion binding"/>
    <property type="evidence" value="ECO:0007669"/>
    <property type="project" value="InterPro"/>
</dbReference>
<evidence type="ECO:0000259" key="17">
    <source>
        <dbReference type="PROSITE" id="PS51220"/>
    </source>
</evidence>
<dbReference type="InterPro" id="IPR000742">
    <property type="entry name" value="EGF"/>
</dbReference>
<feature type="domain" description="EGF-like" evidence="15">
    <location>
        <begin position="823"/>
        <end position="864"/>
    </location>
</feature>
<protein>
    <recommendedName>
        <fullName evidence="20">Nidogen</fullName>
    </recommendedName>
</protein>
<dbReference type="PANTHER" id="PTHR46513:SF13">
    <property type="entry name" value="EGF-LIKE DOMAIN-CONTAINING PROTEIN"/>
    <property type="match status" value="1"/>
</dbReference>
<evidence type="ECO:0000259" key="15">
    <source>
        <dbReference type="PROSITE" id="PS50026"/>
    </source>
</evidence>
<keyword evidence="7" id="KW-0106">Calcium</keyword>
<dbReference type="SUPFAM" id="SSF63825">
    <property type="entry name" value="YWTD domain"/>
    <property type="match status" value="1"/>
</dbReference>
<keyword evidence="19" id="KW-1185">Reference proteome</keyword>
<organism evidence="18 19">
    <name type="scientific">Nezara viridula</name>
    <name type="common">Southern green stink bug</name>
    <name type="synonym">Cimex viridulus</name>
    <dbReference type="NCBI Taxonomy" id="85310"/>
    <lineage>
        <taxon>Eukaryota</taxon>
        <taxon>Metazoa</taxon>
        <taxon>Ecdysozoa</taxon>
        <taxon>Arthropoda</taxon>
        <taxon>Hexapoda</taxon>
        <taxon>Insecta</taxon>
        <taxon>Pterygota</taxon>
        <taxon>Neoptera</taxon>
        <taxon>Paraneoptera</taxon>
        <taxon>Hemiptera</taxon>
        <taxon>Heteroptera</taxon>
        <taxon>Panheteroptera</taxon>
        <taxon>Pentatomomorpha</taxon>
        <taxon>Pentatomoidea</taxon>
        <taxon>Pentatomidae</taxon>
        <taxon>Pentatominae</taxon>
        <taxon>Nezara</taxon>
    </lineage>
</organism>
<feature type="disulfide bond" evidence="12">
    <location>
        <begin position="958"/>
        <end position="975"/>
    </location>
</feature>
<dbReference type="PROSITE" id="PS51120">
    <property type="entry name" value="LDLRB"/>
    <property type="match status" value="2"/>
</dbReference>
<evidence type="ECO:0000256" key="5">
    <source>
        <dbReference type="ARBA" id="ARBA00022729"/>
    </source>
</evidence>
<dbReference type="GO" id="GO:0005604">
    <property type="term" value="C:basement membrane"/>
    <property type="evidence" value="ECO:0007669"/>
    <property type="project" value="UniProtKB-SubCell"/>
</dbReference>
<keyword evidence="5 14" id="KW-0732">Signal</keyword>
<feature type="domain" description="NIDO" evidence="17">
    <location>
        <begin position="95"/>
        <end position="245"/>
    </location>
</feature>
<dbReference type="Gene3D" id="2.40.155.10">
    <property type="entry name" value="Green fluorescent protein"/>
    <property type="match status" value="1"/>
</dbReference>
<dbReference type="GO" id="GO:0005886">
    <property type="term" value="C:plasma membrane"/>
    <property type="evidence" value="ECO:0007669"/>
    <property type="project" value="TreeGrafter"/>
</dbReference>
<dbReference type="FunFam" id="2.120.10.30:FF:000241">
    <property type="entry name" value="Low-density lipoprotein receptor-related protein 6"/>
    <property type="match status" value="1"/>
</dbReference>
<feature type="domain" description="EGF-like" evidence="15">
    <location>
        <begin position="866"/>
        <end position="907"/>
    </location>
</feature>
<dbReference type="InterPro" id="IPR011042">
    <property type="entry name" value="6-blade_b-propeller_TolB-like"/>
</dbReference>
<dbReference type="InterPro" id="IPR006605">
    <property type="entry name" value="G2_nidogen/fibulin_G2F"/>
</dbReference>
<dbReference type="PROSITE" id="PS50993">
    <property type="entry name" value="NIDOGEN_G2"/>
    <property type="match status" value="1"/>
</dbReference>
<evidence type="ECO:0000256" key="8">
    <source>
        <dbReference type="ARBA" id="ARBA00022869"/>
    </source>
</evidence>
<evidence type="ECO:0008006" key="20">
    <source>
        <dbReference type="Google" id="ProtNLM"/>
    </source>
</evidence>
<evidence type="ECO:0000256" key="1">
    <source>
        <dbReference type="ARBA" id="ARBA00004302"/>
    </source>
</evidence>
<dbReference type="SMART" id="SM00539">
    <property type="entry name" value="NIDO"/>
    <property type="match status" value="1"/>
</dbReference>
<evidence type="ECO:0000256" key="11">
    <source>
        <dbReference type="ARBA" id="ARBA00023180"/>
    </source>
</evidence>